<name>A0A0B8MXR2_TALPI</name>
<evidence type="ECO:0000313" key="2">
    <source>
        <dbReference type="Proteomes" id="UP000053095"/>
    </source>
</evidence>
<dbReference type="EMBL" id="DF933800">
    <property type="protein sequence ID" value="GAM33348.1"/>
    <property type="molecule type" value="Genomic_DNA"/>
</dbReference>
<dbReference type="AlphaFoldDB" id="A0A0B8MXR2"/>
<sequence>MYKTLRTTAAPAVRCARQQPQARARFINARFQSTTSQTASSGSNPALIGGVAGGAVAFASGYVWYHFSGAKTLVKTSKETQEYIKKAKQTVVQNTPEPNEAFRWLRDTVKSYAVLIPGARGYVDTAFDDLEKIRNNHQEDFDKIVKDAYTETKDIFSKEGFNMSSATKAAQALQRYMSQLFDLAGDAASDVLQNHPQLKEKVGGSYDQLKQMGDAYGPKAKEEVDKTWQQISDIIKGGVSVESAEKIRSLIQDKKEKLQSLGDEAWKKGLEESQSYLEKNPKLKQLIEENADTLKKGNFNELWGLLKDKVPSGKTEDVEKYIKEKVDLAKNSDFSGLDQWLNKVPGGSDLMSQLQTLQTTAQKKGSKTEDVLKETLEELRDVLKKRMEQVEKIAQE</sequence>
<gene>
    <name evidence="1" type="ORF">TCE0_004f00182</name>
</gene>
<proteinExistence type="predicted"/>
<organism evidence="1 2">
    <name type="scientific">Talaromyces pinophilus</name>
    <name type="common">Penicillium pinophilum</name>
    <dbReference type="NCBI Taxonomy" id="128442"/>
    <lineage>
        <taxon>Eukaryota</taxon>
        <taxon>Fungi</taxon>
        <taxon>Dikarya</taxon>
        <taxon>Ascomycota</taxon>
        <taxon>Pezizomycotina</taxon>
        <taxon>Eurotiomycetes</taxon>
        <taxon>Eurotiomycetidae</taxon>
        <taxon>Eurotiales</taxon>
        <taxon>Trichocomaceae</taxon>
        <taxon>Talaromyces</taxon>
        <taxon>Talaromyces sect. Talaromyces</taxon>
    </lineage>
</organism>
<reference evidence="2" key="1">
    <citation type="journal article" date="2015" name="Genome Announc.">
        <title>Draft genome sequence of Talaromyces cellulolyticus strain Y-94, a source of lignocellulosic biomass-degrading enzymes.</title>
        <authorList>
            <person name="Fujii T."/>
            <person name="Koike H."/>
            <person name="Sawayama S."/>
            <person name="Yano S."/>
            <person name="Inoue H."/>
        </authorList>
    </citation>
    <scope>NUCLEOTIDE SEQUENCE [LARGE SCALE GENOMIC DNA]</scope>
    <source>
        <strain evidence="2">Y-94</strain>
    </source>
</reference>
<accession>A0A0B8MXR2</accession>
<keyword evidence="2" id="KW-1185">Reference proteome</keyword>
<dbReference type="Proteomes" id="UP000053095">
    <property type="component" value="Unassembled WGS sequence"/>
</dbReference>
<evidence type="ECO:0000313" key="1">
    <source>
        <dbReference type="EMBL" id="GAM33348.1"/>
    </source>
</evidence>
<protein>
    <submittedName>
        <fullName evidence="1">Uncharacterized protein</fullName>
    </submittedName>
</protein>